<feature type="region of interest" description="Disordered" evidence="1">
    <location>
        <begin position="1"/>
        <end position="110"/>
    </location>
</feature>
<accession>A0A422NYV6</accession>
<evidence type="ECO:0000313" key="2">
    <source>
        <dbReference type="EMBL" id="RNF10638.1"/>
    </source>
</evidence>
<dbReference type="GeneID" id="40325387"/>
<dbReference type="EMBL" id="MKGL01000029">
    <property type="protein sequence ID" value="RNF10638.1"/>
    <property type="molecule type" value="Genomic_DNA"/>
</dbReference>
<gene>
    <name evidence="2" type="ORF">TraAM80_01454</name>
</gene>
<protein>
    <submittedName>
        <fullName evidence="2">Uncharacterized protein</fullName>
    </submittedName>
</protein>
<dbReference type="Proteomes" id="UP000283634">
    <property type="component" value="Unassembled WGS sequence"/>
</dbReference>
<feature type="compositionally biased region" description="Low complexity" evidence="1">
    <location>
        <begin position="56"/>
        <end position="71"/>
    </location>
</feature>
<comment type="caution">
    <text evidence="2">The sequence shown here is derived from an EMBL/GenBank/DDBJ whole genome shotgun (WGS) entry which is preliminary data.</text>
</comment>
<proteinExistence type="predicted"/>
<reference evidence="2 3" key="1">
    <citation type="journal article" date="2018" name="BMC Genomics">
        <title>Genomic comparison of Trypanosoma conorhini and Trypanosoma rangeli to Trypanosoma cruzi strains of high and low virulence.</title>
        <authorList>
            <person name="Bradwell K.R."/>
            <person name="Koparde V.N."/>
            <person name="Matveyev A.V."/>
            <person name="Serrano M.G."/>
            <person name="Alves J.M."/>
            <person name="Parikh H."/>
            <person name="Huang B."/>
            <person name="Lee V."/>
            <person name="Espinosa-Alvarez O."/>
            <person name="Ortiz P.A."/>
            <person name="Costa-Martins A.G."/>
            <person name="Teixeira M.M."/>
            <person name="Buck G.A."/>
        </authorList>
    </citation>
    <scope>NUCLEOTIDE SEQUENCE [LARGE SCALE GENOMIC DNA]</scope>
    <source>
        <strain evidence="2 3">AM80</strain>
    </source>
</reference>
<feature type="compositionally biased region" description="Low complexity" evidence="1">
    <location>
        <begin position="89"/>
        <end position="106"/>
    </location>
</feature>
<dbReference type="RefSeq" id="XP_029241684.1">
    <property type="nucleotide sequence ID" value="XM_029378495.1"/>
</dbReference>
<organism evidence="2 3">
    <name type="scientific">Trypanosoma rangeli</name>
    <dbReference type="NCBI Taxonomy" id="5698"/>
    <lineage>
        <taxon>Eukaryota</taxon>
        <taxon>Discoba</taxon>
        <taxon>Euglenozoa</taxon>
        <taxon>Kinetoplastea</taxon>
        <taxon>Metakinetoplastina</taxon>
        <taxon>Trypanosomatida</taxon>
        <taxon>Trypanosomatidae</taxon>
        <taxon>Trypanosoma</taxon>
        <taxon>Herpetosoma</taxon>
    </lineage>
</organism>
<feature type="compositionally biased region" description="Acidic residues" evidence="1">
    <location>
        <begin position="16"/>
        <end position="31"/>
    </location>
</feature>
<feature type="compositionally biased region" description="Polar residues" evidence="1">
    <location>
        <begin position="72"/>
        <end position="86"/>
    </location>
</feature>
<evidence type="ECO:0000313" key="3">
    <source>
        <dbReference type="Proteomes" id="UP000283634"/>
    </source>
</evidence>
<name>A0A422NYV6_TRYRA</name>
<sequence length="133" mass="13857">MQCDLFEEICKSSGDGDAEDDDGDLCVEEEMNTFLGELSEELQSPGTSHPKRQKRPASASPEPGAPASPVAEQSQGRENGSTQSPGPTGRSAPRAAHAAGKSARGADGSFRGPAWLRVSFLLPLAVLACVAVY</sequence>
<keyword evidence="3" id="KW-1185">Reference proteome</keyword>
<dbReference type="AlphaFoldDB" id="A0A422NYV6"/>
<evidence type="ECO:0000256" key="1">
    <source>
        <dbReference type="SAM" id="MobiDB-lite"/>
    </source>
</evidence>